<protein>
    <recommendedName>
        <fullName evidence="4">Fructose-1,6-bisphosphatase class 3</fullName>
        <shortName evidence="4">FBPase class 3</shortName>
        <ecNumber evidence="4">3.1.3.11</ecNumber>
    </recommendedName>
    <alternativeName>
        <fullName evidence="4">D-fructose-1,6-bisphosphate 1-phosphohydrolase class 3</fullName>
    </alternativeName>
</protein>
<evidence type="ECO:0000256" key="2">
    <source>
        <dbReference type="ARBA" id="ARBA00023211"/>
    </source>
</evidence>
<sequence>MERLKYLKLLAKQYPSIADVTTELINLNAILNLPKGTEHFLTDIHGEYEAFSYHLRSASGVLMFKIDDIFGYSIPEWEKKNLATLICYPHERLKRVKEQEQRLEDWYRVNIYRLLSVCKVVSSKYTRSKVRKSLPSDFTYILDELLNLESTQLNKEDYYNQIINTIVELDRSDEFIAAISKVIQRLAVDRLHIIGDIYDRGSAPEKVMDELMAYHSVDIQWGNHDILWMGAAQGHPLMVATAIRIALRYGNLECLEEGYGINMLPLGHLAMDVYKDDPCEEFMPRQSNEEFYAEKDRNLIARMHKAIAIIQFKLEGQLIKRRKEFAMDDRNLLEQVDYKNGSLMVNGREYSLTSCHFPTIDPKDPCQLTTEEQEVIDRLSFYFRNSEKLQKHIHFFYTNGALYLRYNGNLLYHGSVLLNKDGSFQNFTIDGEDYQGKALLDKLEALVRKAHYTQNINDVDWLWYMWTGPKSPMFAKQKMATFERYFTREKSLHKEALNPYFTLRENSDICRSILLNFGLNPEQGHIITGHTPVKAAKGESPIKADGRLLVIDGGLSMAYQAKTGLAGYTLIYNSWGLRLVSHKPFQSVERVIEEGVSVNSEMRVLKKTNRKRVADTDVGKSLLAEMEALRELLTAYQSGQLHEGEQFIAG</sequence>
<comment type="pathway">
    <text evidence="4">Carbohydrate biosynthesis; gluconeogenesis.</text>
</comment>
<dbReference type="PIRSF" id="PIRSF000906">
    <property type="entry name" value="FBPtase_Bacill"/>
    <property type="match status" value="1"/>
</dbReference>
<comment type="catalytic activity">
    <reaction evidence="4">
        <text>beta-D-fructose 1,6-bisphosphate + H2O = beta-D-fructose 6-phosphate + phosphate</text>
        <dbReference type="Rhea" id="RHEA:11064"/>
        <dbReference type="ChEBI" id="CHEBI:15377"/>
        <dbReference type="ChEBI" id="CHEBI:32966"/>
        <dbReference type="ChEBI" id="CHEBI:43474"/>
        <dbReference type="ChEBI" id="CHEBI:57634"/>
        <dbReference type="EC" id="3.1.3.11"/>
    </reaction>
</comment>
<proteinExistence type="inferred from homology"/>
<dbReference type="InterPro" id="IPR009164">
    <property type="entry name" value="FBPtase_class3"/>
</dbReference>
<dbReference type="SUPFAM" id="SSF56300">
    <property type="entry name" value="Metallo-dependent phosphatases"/>
    <property type="match status" value="1"/>
</dbReference>
<keyword evidence="3 4" id="KW-0119">Carbohydrate metabolism</keyword>
<dbReference type="Proteomes" id="UP001549366">
    <property type="component" value="Unassembled WGS sequence"/>
</dbReference>
<keyword evidence="6" id="KW-1185">Reference proteome</keyword>
<gene>
    <name evidence="4" type="primary">fbp</name>
    <name evidence="5" type="ORF">V5J35_003728</name>
</gene>
<evidence type="ECO:0000256" key="4">
    <source>
        <dbReference type="HAMAP-Rule" id="MF_01854"/>
    </source>
</evidence>
<dbReference type="RefSeq" id="WP_354008613.1">
    <property type="nucleotide sequence ID" value="NZ_JBEWTA010000001.1"/>
</dbReference>
<dbReference type="Gene3D" id="3.60.21.10">
    <property type="match status" value="1"/>
</dbReference>
<evidence type="ECO:0000256" key="1">
    <source>
        <dbReference type="ARBA" id="ARBA00022801"/>
    </source>
</evidence>
<accession>A0ABV2SMP0</accession>
<keyword evidence="2 4" id="KW-0464">Manganese</keyword>
<dbReference type="Pfam" id="PF06874">
    <property type="entry name" value="FBPase_2"/>
    <property type="match status" value="1"/>
</dbReference>
<dbReference type="HAMAP" id="MF_01854">
    <property type="entry name" value="FBPase_class3"/>
    <property type="match status" value="1"/>
</dbReference>
<organism evidence="5 6">
    <name type="scientific">Endozoicomonas lisbonensis</name>
    <dbReference type="NCBI Taxonomy" id="3120522"/>
    <lineage>
        <taxon>Bacteria</taxon>
        <taxon>Pseudomonadati</taxon>
        <taxon>Pseudomonadota</taxon>
        <taxon>Gammaproteobacteria</taxon>
        <taxon>Oceanospirillales</taxon>
        <taxon>Endozoicomonadaceae</taxon>
        <taxon>Endozoicomonas</taxon>
    </lineage>
</organism>
<dbReference type="EMBL" id="JBEWTB010000002">
    <property type="protein sequence ID" value="MET4758536.1"/>
    <property type="molecule type" value="Genomic_DNA"/>
</dbReference>
<reference evidence="5 6" key="1">
    <citation type="submission" date="2024-06" db="EMBL/GenBank/DDBJ databases">
        <title>Genomic Encyclopedia of Type Strains, Phase V (KMG-V): Genome sequencing to study the core and pangenomes of soil and plant-associated prokaryotes.</title>
        <authorList>
            <person name="Whitman W."/>
        </authorList>
    </citation>
    <scope>NUCLEOTIDE SEQUENCE [LARGE SCALE GENOMIC DNA]</scope>
    <source>
        <strain evidence="5 6">NE40</strain>
    </source>
</reference>
<dbReference type="GO" id="GO:0042132">
    <property type="term" value="F:fructose 1,6-bisphosphate 1-phosphatase activity"/>
    <property type="evidence" value="ECO:0007669"/>
    <property type="project" value="UniProtKB-EC"/>
</dbReference>
<dbReference type="EC" id="3.1.3.11" evidence="4"/>
<name>A0ABV2SMP0_9GAMM</name>
<evidence type="ECO:0000256" key="3">
    <source>
        <dbReference type="ARBA" id="ARBA00023277"/>
    </source>
</evidence>
<comment type="similarity">
    <text evidence="4">Belongs to the FBPase class 3 family.</text>
</comment>
<evidence type="ECO:0000313" key="6">
    <source>
        <dbReference type="Proteomes" id="UP001549366"/>
    </source>
</evidence>
<comment type="cofactor">
    <cofactor evidence="4">
        <name>Mn(2+)</name>
        <dbReference type="ChEBI" id="CHEBI:29035"/>
    </cofactor>
</comment>
<comment type="caution">
    <text evidence="5">The sequence shown here is derived from an EMBL/GenBank/DDBJ whole genome shotgun (WGS) entry which is preliminary data.</text>
</comment>
<evidence type="ECO:0000313" key="5">
    <source>
        <dbReference type="EMBL" id="MET4758536.1"/>
    </source>
</evidence>
<keyword evidence="1 4" id="KW-0378">Hydrolase</keyword>
<dbReference type="InterPro" id="IPR029052">
    <property type="entry name" value="Metallo-depent_PP-like"/>
</dbReference>